<evidence type="ECO:0000313" key="8">
    <source>
        <dbReference type="EMBL" id="OIQ51540.1"/>
    </source>
</evidence>
<organism evidence="8 9">
    <name type="scientific">Pseudodesulfovibrio hydrargyri</name>
    <dbReference type="NCBI Taxonomy" id="2125990"/>
    <lineage>
        <taxon>Bacteria</taxon>
        <taxon>Pseudomonadati</taxon>
        <taxon>Thermodesulfobacteriota</taxon>
        <taxon>Desulfovibrionia</taxon>
        <taxon>Desulfovibrionales</taxon>
        <taxon>Desulfovibrionaceae</taxon>
    </lineage>
</organism>
<dbReference type="Pfam" id="PF04476">
    <property type="entry name" value="4HFCP_synth"/>
    <property type="match status" value="1"/>
</dbReference>
<accession>A0A1J5N0B8</accession>
<evidence type="ECO:0000256" key="6">
    <source>
        <dbReference type="ARBA" id="ARBA00047628"/>
    </source>
</evidence>
<evidence type="ECO:0000256" key="7">
    <source>
        <dbReference type="PIRSR" id="PIRSR015957-1"/>
    </source>
</evidence>
<evidence type="ECO:0000256" key="1">
    <source>
        <dbReference type="ARBA" id="ARBA00003810"/>
    </source>
</evidence>
<evidence type="ECO:0000256" key="5">
    <source>
        <dbReference type="ARBA" id="ARBA00032523"/>
    </source>
</evidence>
<evidence type="ECO:0000256" key="2">
    <source>
        <dbReference type="ARBA" id="ARBA00012553"/>
    </source>
</evidence>
<dbReference type="AlphaFoldDB" id="A0A1J5N0B8"/>
<comment type="function">
    <text evidence="1">Catalyzes the formation of 4-(hydroxymethyl)-2-furancarboxaldehyde phosphate (4-HFC-P) from two molecules of glyceraldehyde-3-P (GA-3-P).</text>
</comment>
<dbReference type="OrthoDB" id="2111523at2"/>
<sequence length="236" mass="23833">MQILVSVVSQGEVAEAVAGGADILDVKNTREGSLGAAQPEVIRSIRTAAPPDCPVSVAIGDAPQLPGTMALAALGAASCGVQYVKVGLFGARTLAEGTDMVRAVCRAARSVAPRIRIMAAGYADGASIGSISPDDLAVAAAEGGADGCMLDTLAKVGDSLFSFMGPEPLGRFLARCRELGLASALAGRLGMADAPLLCELKPDIAGFRSAVCGGDRTGGRVDAESVRRLRALLNPA</sequence>
<evidence type="ECO:0000256" key="3">
    <source>
        <dbReference type="ARBA" id="ARBA00023239"/>
    </source>
</evidence>
<gene>
    <name evidence="8" type="ORF">BerOc1_00902</name>
</gene>
<comment type="caution">
    <text evidence="8">The sequence shown here is derived from an EMBL/GenBank/DDBJ whole genome shotgun (WGS) entry which is preliminary data.</text>
</comment>
<dbReference type="Proteomes" id="UP000181901">
    <property type="component" value="Unassembled WGS sequence"/>
</dbReference>
<keyword evidence="9" id="KW-1185">Reference proteome</keyword>
<protein>
    <recommendedName>
        <fullName evidence="2">(5-formylfuran-3-yl)methyl phosphate synthase</fullName>
        <ecNumber evidence="2">4.2.3.153</ecNumber>
    </recommendedName>
    <alternativeName>
        <fullName evidence="5">4-(hydroxymethyl)-2-furancarboxaldehyde-phosphate synthase</fullName>
    </alternativeName>
</protein>
<dbReference type="RefSeq" id="WP_071544538.1">
    <property type="nucleotide sequence ID" value="NZ_LKAQ01000002.1"/>
</dbReference>
<proteinExistence type="predicted"/>
<dbReference type="PIRSF" id="PIRSF015957">
    <property type="entry name" value="UCP015957"/>
    <property type="match status" value="1"/>
</dbReference>
<dbReference type="InterPro" id="IPR011060">
    <property type="entry name" value="RibuloseP-bd_barrel"/>
</dbReference>
<feature type="active site" description="Schiff-base intermediate with substrate" evidence="7">
    <location>
        <position position="27"/>
    </location>
</feature>
<dbReference type="GO" id="GO:0016829">
    <property type="term" value="F:lyase activity"/>
    <property type="evidence" value="ECO:0007669"/>
    <property type="project" value="UniProtKB-KW"/>
</dbReference>
<comment type="catalytic activity">
    <reaction evidence="6">
        <text>2 D-glyceraldehyde 3-phosphate = 4-(hydroxymethyl)-2-furancarboxaldehyde phosphate + phosphate + 2 H2O</text>
        <dbReference type="Rhea" id="RHEA:43536"/>
        <dbReference type="ChEBI" id="CHEBI:15377"/>
        <dbReference type="ChEBI" id="CHEBI:43474"/>
        <dbReference type="ChEBI" id="CHEBI:59776"/>
        <dbReference type="ChEBI" id="CHEBI:83407"/>
        <dbReference type="EC" id="4.2.3.153"/>
    </reaction>
</comment>
<name>A0A1J5N0B8_9BACT</name>
<dbReference type="EMBL" id="LKAQ01000002">
    <property type="protein sequence ID" value="OIQ51540.1"/>
    <property type="molecule type" value="Genomic_DNA"/>
</dbReference>
<evidence type="ECO:0000256" key="4">
    <source>
        <dbReference type="ARBA" id="ARBA00023270"/>
    </source>
</evidence>
<keyword evidence="3" id="KW-0456">Lyase</keyword>
<feature type="active site" description="Proton acceptor" evidence="7">
    <location>
        <position position="85"/>
    </location>
</feature>
<dbReference type="SUPFAM" id="SSF51366">
    <property type="entry name" value="Ribulose-phoshate binding barrel"/>
    <property type="match status" value="1"/>
</dbReference>
<reference evidence="8 9" key="1">
    <citation type="submission" date="2015-09" db="EMBL/GenBank/DDBJ databases">
        <title>Genome of Desulfovibrio dechloracetivorans BerOc1, a mercury methylating strain isolated from highly hydrocarbons and metals contaminated coastal sediments.</title>
        <authorList>
            <person name="Goni Urriza M."/>
            <person name="Gassie C."/>
            <person name="Bouchez O."/>
            <person name="Klopp C."/>
            <person name="Ranchou-Peyruse A."/>
            <person name="Remy G."/>
        </authorList>
    </citation>
    <scope>NUCLEOTIDE SEQUENCE [LARGE SCALE GENOMIC DNA]</scope>
    <source>
        <strain evidence="8 9">BerOc1</strain>
    </source>
</reference>
<evidence type="ECO:0000313" key="9">
    <source>
        <dbReference type="Proteomes" id="UP000181901"/>
    </source>
</evidence>
<dbReference type="EC" id="4.2.3.153" evidence="2"/>
<dbReference type="CDD" id="cd00945">
    <property type="entry name" value="Aldolase_Class_I"/>
    <property type="match status" value="1"/>
</dbReference>
<dbReference type="InterPro" id="IPR007565">
    <property type="entry name" value="4HFCP_synth"/>
</dbReference>
<keyword evidence="4" id="KW-0704">Schiff base</keyword>